<dbReference type="STRING" id="1484693.RS694_02555"/>
<dbReference type="Proteomes" id="UP000186110">
    <property type="component" value="Chromosome"/>
</dbReference>
<evidence type="ECO:0000313" key="3">
    <source>
        <dbReference type="Proteomes" id="UP000186110"/>
    </source>
</evidence>
<dbReference type="eggNOG" id="COG1832">
    <property type="taxonomic scope" value="Bacteria"/>
</dbReference>
<dbReference type="EMBL" id="CP019239">
    <property type="protein sequence ID" value="APW41541.1"/>
    <property type="molecule type" value="Genomic_DNA"/>
</dbReference>
<dbReference type="Pfam" id="PF13380">
    <property type="entry name" value="CoA_binding_2"/>
    <property type="match status" value="1"/>
</dbReference>
<reference evidence="2 3" key="1">
    <citation type="submission" date="2017-01" db="EMBL/GenBank/DDBJ databases">
        <authorList>
            <person name="Mah S.A."/>
            <person name="Swanson W.J."/>
            <person name="Moy G.W."/>
            <person name="Vacquier V.D."/>
        </authorList>
    </citation>
    <scope>NUCLEOTIDE SEQUENCE [LARGE SCALE GENOMIC DNA]</scope>
    <source>
        <strain evidence="2 3">DSM 22694</strain>
    </source>
</reference>
<organism evidence="2 3">
    <name type="scientific">Rhodoferax saidenbachensis</name>
    <dbReference type="NCBI Taxonomy" id="1484693"/>
    <lineage>
        <taxon>Bacteria</taxon>
        <taxon>Pseudomonadati</taxon>
        <taxon>Pseudomonadota</taxon>
        <taxon>Betaproteobacteria</taxon>
        <taxon>Burkholderiales</taxon>
        <taxon>Comamonadaceae</taxon>
        <taxon>Rhodoferax</taxon>
    </lineage>
</organism>
<dbReference type="SUPFAM" id="SSF51735">
    <property type="entry name" value="NAD(P)-binding Rossmann-fold domains"/>
    <property type="match status" value="1"/>
</dbReference>
<evidence type="ECO:0000313" key="2">
    <source>
        <dbReference type="EMBL" id="APW41541.1"/>
    </source>
</evidence>
<evidence type="ECO:0000259" key="1">
    <source>
        <dbReference type="SMART" id="SM00881"/>
    </source>
</evidence>
<feature type="domain" description="CoA-binding" evidence="1">
    <location>
        <begin position="11"/>
        <end position="105"/>
    </location>
</feature>
<dbReference type="KEGG" id="rsb:RS694_02555"/>
<accession>A0A1P8K6I0</accession>
<dbReference type="SMART" id="SM00881">
    <property type="entry name" value="CoA_binding"/>
    <property type="match status" value="1"/>
</dbReference>
<name>A0A1P8K6I0_9BURK</name>
<protein>
    <submittedName>
        <fullName evidence="2">CoA-binding protein</fullName>
    </submittedName>
</protein>
<dbReference type="InterPro" id="IPR036291">
    <property type="entry name" value="NAD(P)-bd_dom_sf"/>
</dbReference>
<dbReference type="Gene3D" id="3.40.50.720">
    <property type="entry name" value="NAD(P)-binding Rossmann-like Domain"/>
    <property type="match status" value="1"/>
</dbReference>
<keyword evidence="3" id="KW-1185">Reference proteome</keyword>
<sequence>MTEQQTIEHILKNYRSVAVVGLSPKTHRDSFGVARYMQAQGWRIIPINPNASEILGEKAYPTLTDAAREHRIELVDVFRNSFDVPPVVDEAIAVGAQAIWLQLGIHHDAATAKARAAGLLVVENRCLMVDHRRTAVA</sequence>
<proteinExistence type="predicted"/>
<dbReference type="PANTHER" id="PTHR33303">
    <property type="entry name" value="CYTOPLASMIC PROTEIN-RELATED"/>
    <property type="match status" value="1"/>
</dbReference>
<dbReference type="PANTHER" id="PTHR33303:SF2">
    <property type="entry name" value="COA-BINDING DOMAIN-CONTAINING PROTEIN"/>
    <property type="match status" value="1"/>
</dbReference>
<dbReference type="RefSeq" id="WP_029708922.1">
    <property type="nucleotide sequence ID" value="NZ_CP019239.1"/>
</dbReference>
<dbReference type="AlphaFoldDB" id="A0A1P8K6I0"/>
<dbReference type="InterPro" id="IPR003781">
    <property type="entry name" value="CoA-bd"/>
</dbReference>
<gene>
    <name evidence="2" type="ORF">RS694_02555</name>
</gene>